<sequence>MSTAHYDLNGAIAVIRLDNPPVNGLGLELRQGIVNGIRRAEADDAVKAVVLIGSDRAFSGGADISEFGSSKATAEPNLNTVINYVESSRKPVIAAISGACMGGGLELALGCHYRIAKPDAQIALPEVKLGLLPGAGGTQRLPRVIGAEHALNMIVSGSVVPAKQFKGSSLFDEIVDGELLDAAIAYATKVANENLPLKKVRDLKAKHPNPEGFFMFTRNTVGAMAKNYPAPLKCVEAVKAAVTMPFDKGMEVEREAFVTLMQTPESRALRHAFFSERLTSKIADVPSDTPVRDIQSVGVIGGGTMGTGISINFLNAGIPVTLVEMKQEGLDRGVEAIRKVYEGRVKKGRMSEDDAKAKMELLTPSLSYDDLSNVDLVIEAVFEEMGVKQSVFEKLDEVCKPGAILASNTSTLDLNKIAGFTKRPEDVIGLHFFSPANIMKLLEVVRGDKTAKDVLATAMKLAKVIKKTAVVSGVCDGFIGNRMINQYQREALLMLEEGASVQQIDKAIEKFGFAMGPLRMADLAGGDIGWAIRKRQYEENPDMVKMVVADRLCEMGRYGQKTGAGFYRYEPGNRNALHDPEVDKVVDEVRAELGITPRKISNQEIVERCVYALVNEGAQILDEGIAQRASDIDMVYLTGYGFPVFRGGPMHYAEEVGLPNVVRAMQAFTEDRHTQPGFWKPAALLARRAEEGKGFDAK</sequence>
<evidence type="ECO:0000256" key="11">
    <source>
        <dbReference type="ARBA" id="ARBA00023239"/>
    </source>
</evidence>
<dbReference type="InterPro" id="IPR036291">
    <property type="entry name" value="NAD(P)-bd_dom_sf"/>
</dbReference>
<protein>
    <submittedName>
        <fullName evidence="17">3-hydroxyacyl-CoA dehydrogenase NAD-binding domain-containing protein</fullName>
    </submittedName>
</protein>
<keyword evidence="6" id="KW-0560">Oxidoreductase</keyword>
<dbReference type="CDD" id="cd06558">
    <property type="entry name" value="crotonase-like"/>
    <property type="match status" value="1"/>
</dbReference>
<evidence type="ECO:0000256" key="1">
    <source>
        <dbReference type="ARBA" id="ARBA00004275"/>
    </source>
</evidence>
<keyword evidence="9" id="KW-0576">Peroxisome</keyword>
<evidence type="ECO:0000256" key="9">
    <source>
        <dbReference type="ARBA" id="ARBA00023140"/>
    </source>
</evidence>
<evidence type="ECO:0000313" key="17">
    <source>
        <dbReference type="EMBL" id="MDF0751819.1"/>
    </source>
</evidence>
<evidence type="ECO:0000256" key="4">
    <source>
        <dbReference type="ARBA" id="ARBA00022832"/>
    </source>
</evidence>
<comment type="subcellular location">
    <subcellularLocation>
        <location evidence="1">Peroxisome</location>
    </subcellularLocation>
</comment>
<dbReference type="InterPro" id="IPR008927">
    <property type="entry name" value="6-PGluconate_DH-like_C_sf"/>
</dbReference>
<keyword evidence="12" id="KW-0511">Multifunctional enzyme</keyword>
<accession>A0ABT5YE15</accession>
<dbReference type="Pfam" id="PF00725">
    <property type="entry name" value="3HCDH"/>
    <property type="match status" value="2"/>
</dbReference>
<keyword evidence="7" id="KW-0520">NAD</keyword>
<comment type="similarity">
    <text evidence="3">In the N-terminal section; belongs to the enoyl-CoA hydratase/isomerase family.</text>
</comment>
<evidence type="ECO:0000256" key="10">
    <source>
        <dbReference type="ARBA" id="ARBA00023235"/>
    </source>
</evidence>
<evidence type="ECO:0000256" key="3">
    <source>
        <dbReference type="ARBA" id="ARBA00008750"/>
    </source>
</evidence>
<reference evidence="17" key="1">
    <citation type="submission" date="2022-07" db="EMBL/GenBank/DDBJ databases">
        <title>Marinobacter iranensis a new bacterium isolate from a hipersaline lake in Iran.</title>
        <authorList>
            <person name="Mohammad A.M.A."/>
            <person name="Cristina S.-P."/>
            <person name="Antonio V."/>
        </authorList>
    </citation>
    <scope>NUCLEOTIDE SEQUENCE</scope>
    <source>
        <strain evidence="17">71-i</strain>
    </source>
</reference>
<evidence type="ECO:0000256" key="8">
    <source>
        <dbReference type="ARBA" id="ARBA00023098"/>
    </source>
</evidence>
<evidence type="ECO:0000259" key="15">
    <source>
        <dbReference type="Pfam" id="PF00725"/>
    </source>
</evidence>
<name>A0ABT5YE15_9GAMM</name>
<gene>
    <name evidence="17" type="ORF">NLU14_16435</name>
</gene>
<dbReference type="InterPro" id="IPR006108">
    <property type="entry name" value="3HC_DH_C"/>
</dbReference>
<dbReference type="SUPFAM" id="SSF52096">
    <property type="entry name" value="ClpP/crotonase"/>
    <property type="match status" value="1"/>
</dbReference>
<keyword evidence="4" id="KW-0276">Fatty acid metabolism</keyword>
<keyword evidence="10" id="KW-0413">Isomerase</keyword>
<dbReference type="PROSITE" id="PS00166">
    <property type="entry name" value="ENOYL_COA_HYDRATASE"/>
    <property type="match status" value="1"/>
</dbReference>
<feature type="domain" description="3-hydroxyacyl-CoA dehydrogenase C-terminal" evidence="15">
    <location>
        <begin position="477"/>
        <end position="569"/>
    </location>
</feature>
<dbReference type="Gene3D" id="1.10.1040.50">
    <property type="match status" value="1"/>
</dbReference>
<dbReference type="Proteomes" id="UP001143391">
    <property type="component" value="Unassembled WGS sequence"/>
</dbReference>
<dbReference type="InterPro" id="IPR029045">
    <property type="entry name" value="ClpP/crotonase-like_dom_sf"/>
</dbReference>
<dbReference type="InterPro" id="IPR001753">
    <property type="entry name" value="Enoyl-CoA_hydra/iso"/>
</dbReference>
<keyword evidence="8" id="KW-0443">Lipid metabolism</keyword>
<dbReference type="RefSeq" id="WP_275708498.1">
    <property type="nucleotide sequence ID" value="NZ_JANCMW010000011.1"/>
</dbReference>
<comment type="similarity">
    <text evidence="14">Belongs to the enoyl-CoA hydratase/isomerase family.</text>
</comment>
<feature type="domain" description="3-hydroxyacyl-CoA dehydrogenase C-terminal" evidence="15">
    <location>
        <begin position="605"/>
        <end position="692"/>
    </location>
</feature>
<dbReference type="SUPFAM" id="SSF48179">
    <property type="entry name" value="6-phosphogluconate dehydrogenase C-terminal domain-like"/>
    <property type="match status" value="2"/>
</dbReference>
<dbReference type="EMBL" id="JANCMW010000011">
    <property type="protein sequence ID" value="MDF0751819.1"/>
    <property type="molecule type" value="Genomic_DNA"/>
</dbReference>
<comment type="caution">
    <text evidence="17">The sequence shown here is derived from an EMBL/GenBank/DDBJ whole genome shotgun (WGS) entry which is preliminary data.</text>
</comment>
<keyword evidence="5" id="KW-0442">Lipid degradation</keyword>
<proteinExistence type="inferred from homology"/>
<evidence type="ECO:0000256" key="5">
    <source>
        <dbReference type="ARBA" id="ARBA00022963"/>
    </source>
</evidence>
<evidence type="ECO:0000256" key="14">
    <source>
        <dbReference type="RuleBase" id="RU003707"/>
    </source>
</evidence>
<dbReference type="InterPro" id="IPR018376">
    <property type="entry name" value="Enoyl-CoA_hyd/isom_CS"/>
</dbReference>
<evidence type="ECO:0000259" key="16">
    <source>
        <dbReference type="Pfam" id="PF02737"/>
    </source>
</evidence>
<evidence type="ECO:0000256" key="2">
    <source>
        <dbReference type="ARBA" id="ARBA00005005"/>
    </source>
</evidence>
<dbReference type="Pfam" id="PF00378">
    <property type="entry name" value="ECH_1"/>
    <property type="match status" value="1"/>
</dbReference>
<comment type="pathway">
    <text evidence="2">Lipid metabolism; fatty acid beta-oxidation.</text>
</comment>
<evidence type="ECO:0000256" key="13">
    <source>
        <dbReference type="ARBA" id="ARBA00049556"/>
    </source>
</evidence>
<dbReference type="Gene3D" id="3.90.226.10">
    <property type="entry name" value="2-enoyl-CoA Hydratase, Chain A, domain 1"/>
    <property type="match status" value="1"/>
</dbReference>
<dbReference type="Pfam" id="PF02737">
    <property type="entry name" value="3HCDH_N"/>
    <property type="match status" value="1"/>
</dbReference>
<dbReference type="InterPro" id="IPR006176">
    <property type="entry name" value="3-OHacyl-CoA_DH_NAD-bd"/>
</dbReference>
<evidence type="ECO:0000256" key="12">
    <source>
        <dbReference type="ARBA" id="ARBA00023268"/>
    </source>
</evidence>
<feature type="domain" description="3-hydroxyacyl-CoA dehydrogenase NAD binding" evidence="16">
    <location>
        <begin position="297"/>
        <end position="472"/>
    </location>
</feature>
<keyword evidence="11" id="KW-0456">Lyase</keyword>
<dbReference type="PANTHER" id="PTHR23309:SF51">
    <property type="entry name" value="3-HYDROXYACYL-COA DEHYDROGENASE-RELATED"/>
    <property type="match status" value="1"/>
</dbReference>
<dbReference type="SUPFAM" id="SSF51735">
    <property type="entry name" value="NAD(P)-binding Rossmann-fold domains"/>
    <property type="match status" value="1"/>
</dbReference>
<evidence type="ECO:0000256" key="6">
    <source>
        <dbReference type="ARBA" id="ARBA00023002"/>
    </source>
</evidence>
<dbReference type="PANTHER" id="PTHR23309">
    <property type="entry name" value="3-HYDROXYACYL-COA DEHYROGENASE"/>
    <property type="match status" value="1"/>
</dbReference>
<dbReference type="Gene3D" id="3.40.50.720">
    <property type="entry name" value="NAD(P)-binding Rossmann-like Domain"/>
    <property type="match status" value="1"/>
</dbReference>
<comment type="catalytic activity">
    <reaction evidence="13">
        <text>a (3S)-3-hydroxyacyl-CoA + NAD(+) = a 3-oxoacyl-CoA + NADH + H(+)</text>
        <dbReference type="Rhea" id="RHEA:22432"/>
        <dbReference type="ChEBI" id="CHEBI:15378"/>
        <dbReference type="ChEBI" id="CHEBI:57318"/>
        <dbReference type="ChEBI" id="CHEBI:57540"/>
        <dbReference type="ChEBI" id="CHEBI:57945"/>
        <dbReference type="ChEBI" id="CHEBI:90726"/>
        <dbReference type="EC" id="1.1.1.35"/>
    </reaction>
</comment>
<keyword evidence="18" id="KW-1185">Reference proteome</keyword>
<evidence type="ECO:0000256" key="7">
    <source>
        <dbReference type="ARBA" id="ARBA00023027"/>
    </source>
</evidence>
<organism evidence="17 18">
    <name type="scientific">Marinobacter iranensis</name>
    <dbReference type="NCBI Taxonomy" id="2962607"/>
    <lineage>
        <taxon>Bacteria</taxon>
        <taxon>Pseudomonadati</taxon>
        <taxon>Pseudomonadota</taxon>
        <taxon>Gammaproteobacteria</taxon>
        <taxon>Pseudomonadales</taxon>
        <taxon>Marinobacteraceae</taxon>
        <taxon>Marinobacter</taxon>
    </lineage>
</organism>
<evidence type="ECO:0000313" key="18">
    <source>
        <dbReference type="Proteomes" id="UP001143391"/>
    </source>
</evidence>